<evidence type="ECO:0000256" key="5">
    <source>
        <dbReference type="ARBA" id="ARBA00018936"/>
    </source>
</evidence>
<evidence type="ECO:0000256" key="6">
    <source>
        <dbReference type="ARBA" id="ARBA00022723"/>
    </source>
</evidence>
<comment type="catalytic activity">
    <reaction evidence="13">
        <text>(2R)-hydroxyhexadecanoyl-CoA = pentadecanal + formyl-CoA</text>
        <dbReference type="Rhea" id="RHEA:55212"/>
        <dbReference type="ChEBI" id="CHEBI:17302"/>
        <dbReference type="ChEBI" id="CHEBI:57376"/>
        <dbReference type="ChEBI" id="CHEBI:138654"/>
    </reaction>
    <physiologicalReaction direction="left-to-right" evidence="13">
        <dbReference type="Rhea" id="RHEA:55213"/>
    </physiologicalReaction>
</comment>
<dbReference type="GO" id="GO:0000287">
    <property type="term" value="F:magnesium ion binding"/>
    <property type="evidence" value="ECO:0007669"/>
    <property type="project" value="InterPro"/>
</dbReference>
<feature type="domain" description="Thiamine pyrophosphate enzyme central" evidence="16">
    <location>
        <begin position="200"/>
        <end position="319"/>
    </location>
</feature>
<accession>A0A0J7KM68</accession>
<dbReference type="InterPro" id="IPR029035">
    <property type="entry name" value="DHS-like_NAD/FAD-binding_dom"/>
</dbReference>
<keyword evidence="6 14" id="KW-0479">Metal-binding</keyword>
<dbReference type="SUPFAM" id="SSF52518">
    <property type="entry name" value="Thiamin diphosphate-binding fold (THDP-binding)"/>
    <property type="match status" value="2"/>
</dbReference>
<evidence type="ECO:0000256" key="14">
    <source>
        <dbReference type="PIRSR" id="PIRSR036565-2"/>
    </source>
</evidence>
<comment type="catalytic activity">
    <reaction evidence="12">
        <text>2-hydroxyoctadecanoyl-CoA = heptadecanal + formyl-CoA</text>
        <dbReference type="Rhea" id="RHEA:55196"/>
        <dbReference type="ChEBI" id="CHEBI:57376"/>
        <dbReference type="ChEBI" id="CHEBI:74116"/>
        <dbReference type="ChEBI" id="CHEBI:138631"/>
    </reaction>
    <physiologicalReaction direction="left-to-right" evidence="12">
        <dbReference type="Rhea" id="RHEA:55197"/>
    </physiologicalReaction>
</comment>
<evidence type="ECO:0000256" key="9">
    <source>
        <dbReference type="ARBA" id="ARBA00023052"/>
    </source>
</evidence>
<dbReference type="PANTHER" id="PTHR43452">
    <property type="entry name" value="PYRUVATE DECARBOXYLASE"/>
    <property type="match status" value="1"/>
</dbReference>
<dbReference type="Gene3D" id="3.40.50.970">
    <property type="match status" value="2"/>
</dbReference>
<dbReference type="PaxDb" id="67767-A0A0J7KM68"/>
<dbReference type="EMBL" id="LBMM01005604">
    <property type="protein sequence ID" value="KMQ91387.1"/>
    <property type="molecule type" value="Genomic_DNA"/>
</dbReference>
<evidence type="ECO:0000256" key="11">
    <source>
        <dbReference type="ARBA" id="ARBA00030510"/>
    </source>
</evidence>
<feature type="binding site" evidence="14">
    <location>
        <position position="466"/>
    </location>
    <ligand>
        <name>Mg(2+)</name>
        <dbReference type="ChEBI" id="CHEBI:18420"/>
    </ligand>
</feature>
<dbReference type="InterPro" id="IPR029061">
    <property type="entry name" value="THDP-binding"/>
</dbReference>
<evidence type="ECO:0000256" key="15">
    <source>
        <dbReference type="RuleBase" id="RU362132"/>
    </source>
</evidence>
<dbReference type="PIRSF" id="PIRSF036565">
    <property type="entry name" value="Pyruvt_ip_decrb"/>
    <property type="match status" value="1"/>
</dbReference>
<keyword evidence="10" id="KW-0456">Lyase</keyword>
<dbReference type="GO" id="GO:0005829">
    <property type="term" value="C:cytosol"/>
    <property type="evidence" value="ECO:0007669"/>
    <property type="project" value="TreeGrafter"/>
</dbReference>
<evidence type="ECO:0000259" key="17">
    <source>
        <dbReference type="Pfam" id="PF02775"/>
    </source>
</evidence>
<evidence type="ECO:0000313" key="19">
    <source>
        <dbReference type="EMBL" id="KMQ91387.1"/>
    </source>
</evidence>
<comment type="cofactor">
    <cofactor evidence="2">
        <name>thiamine diphosphate</name>
        <dbReference type="ChEBI" id="CHEBI:58937"/>
    </cofactor>
</comment>
<dbReference type="FunFam" id="3.40.50.970:FF:000019">
    <property type="entry name" value="Pyruvate decarboxylase isozyme"/>
    <property type="match status" value="1"/>
</dbReference>
<dbReference type="PROSITE" id="PS00187">
    <property type="entry name" value="TPP_ENZYMES"/>
    <property type="match status" value="1"/>
</dbReference>
<dbReference type="InterPro" id="IPR012001">
    <property type="entry name" value="Thiamin_PyroP_enz_TPP-bd_dom"/>
</dbReference>
<dbReference type="CDD" id="cd07038">
    <property type="entry name" value="TPP_PYR_PDC_IPDC_like"/>
    <property type="match status" value="1"/>
</dbReference>
<dbReference type="Pfam" id="PF02775">
    <property type="entry name" value="TPP_enzyme_C"/>
    <property type="match status" value="1"/>
</dbReference>
<evidence type="ECO:0000256" key="8">
    <source>
        <dbReference type="ARBA" id="ARBA00022842"/>
    </source>
</evidence>
<comment type="similarity">
    <text evidence="3 15">Belongs to the TPP enzyme family.</text>
</comment>
<evidence type="ECO:0000256" key="13">
    <source>
        <dbReference type="ARBA" id="ARBA00048767"/>
    </source>
</evidence>
<evidence type="ECO:0000256" key="2">
    <source>
        <dbReference type="ARBA" id="ARBA00001964"/>
    </source>
</evidence>
<dbReference type="SMR" id="A0A0J7KM68"/>
<evidence type="ECO:0000256" key="4">
    <source>
        <dbReference type="ARBA" id="ARBA00013202"/>
    </source>
</evidence>
<keyword evidence="7" id="KW-0210">Decarboxylase</keyword>
<dbReference type="InterPro" id="IPR011766">
    <property type="entry name" value="TPP_enzyme_TPP-bd"/>
</dbReference>
<feature type="domain" description="Thiamine pyrophosphate enzyme TPP-binding" evidence="17">
    <location>
        <begin position="406"/>
        <end position="541"/>
    </location>
</feature>
<dbReference type="Pfam" id="PF00205">
    <property type="entry name" value="TPP_enzyme_M"/>
    <property type="match status" value="1"/>
</dbReference>
<proteinExistence type="inferred from homology"/>
<evidence type="ECO:0000256" key="1">
    <source>
        <dbReference type="ARBA" id="ARBA00001041"/>
    </source>
</evidence>
<comment type="caution">
    <text evidence="19">The sequence shown here is derived from an EMBL/GenBank/DDBJ whole genome shotgun (WGS) entry which is preliminary data.</text>
</comment>
<keyword evidence="20" id="KW-1185">Reference proteome</keyword>
<evidence type="ECO:0000259" key="18">
    <source>
        <dbReference type="Pfam" id="PF02776"/>
    </source>
</evidence>
<dbReference type="AlphaFoldDB" id="A0A0J7KM68"/>
<sequence>MSYTVGQYLADRLVQIGLKDHFAIAGDYNLVLLDQFLKNKNWNQIYDCNELNCGFAAEGYARANGAAACVVTYTVGAISAMNSALAGAYAENLPVLCISGAPNCNDYGSGRILHHTIGKPEFTQQLDMVKHVTCAAESVVQASEAPAKIDHVIRTMLLEQRPAYIDIACNISGLECPRPGPIEDLLPQYAADNKSLTSAIDAIAKKIEASQKVTLYVGPKVRPGKAKEASVKLADALGCAVTVGPASMSFFPAKHPGFRGTYWGIVSTGDANKVVEEAETLIVLGPNWNDYATVGWKAWPKGPRVVTIDEKAAQVDGQVFSGLSMKALVEGLAKKVSKKPATAEGTKAPHFEYPVAKPDAKLTNAEMARQINAILDDNTTLHAETGDSWFNVKNMNWPNGLRIESEMQYGHIGWSIPSGFGGAIGSPERKHIIMCGDGSFQLTCQEVSQMIRYKLPVTIFLIDNHGYGIEIAIHDGPYNYIQNWNFTKLMEVFNGEGEECPYSHNKNGKSGLGLKATTPAELADAIKQAEANKEGPTLIQVVIDQDDCTKDLLTWGKEVAKTNARSPVVTDKA</sequence>
<evidence type="ECO:0000256" key="7">
    <source>
        <dbReference type="ARBA" id="ARBA00022793"/>
    </source>
</evidence>
<evidence type="ECO:0000256" key="10">
    <source>
        <dbReference type="ARBA" id="ARBA00023239"/>
    </source>
</evidence>
<organism evidence="19 20">
    <name type="scientific">Lasius niger</name>
    <name type="common">Black garden ant</name>
    <dbReference type="NCBI Taxonomy" id="67767"/>
    <lineage>
        <taxon>Eukaryota</taxon>
        <taxon>Metazoa</taxon>
        <taxon>Ecdysozoa</taxon>
        <taxon>Arthropoda</taxon>
        <taxon>Hexapoda</taxon>
        <taxon>Insecta</taxon>
        <taxon>Pterygota</taxon>
        <taxon>Neoptera</taxon>
        <taxon>Endopterygota</taxon>
        <taxon>Hymenoptera</taxon>
        <taxon>Apocrita</taxon>
        <taxon>Aculeata</taxon>
        <taxon>Formicoidea</taxon>
        <taxon>Formicidae</taxon>
        <taxon>Formicinae</taxon>
        <taxon>Lasius</taxon>
        <taxon>Lasius</taxon>
    </lineage>
</organism>
<keyword evidence="8 14" id="KW-0460">Magnesium</keyword>
<comment type="catalytic activity">
    <reaction evidence="1">
        <text>a 2-oxocarboxylate + H(+) = an aldehyde + CO2</text>
        <dbReference type="Rhea" id="RHEA:11628"/>
        <dbReference type="ChEBI" id="CHEBI:15378"/>
        <dbReference type="ChEBI" id="CHEBI:16526"/>
        <dbReference type="ChEBI" id="CHEBI:17478"/>
        <dbReference type="ChEBI" id="CHEBI:35179"/>
        <dbReference type="EC" id="4.1.1.1"/>
    </reaction>
</comment>
<dbReference type="PANTHER" id="PTHR43452:SF1">
    <property type="entry name" value="PYRUVATE DECARBOXYLASE C186.09-RELATED"/>
    <property type="match status" value="1"/>
</dbReference>
<dbReference type="EC" id="4.1.1.1" evidence="4"/>
<evidence type="ECO:0000259" key="16">
    <source>
        <dbReference type="Pfam" id="PF00205"/>
    </source>
</evidence>
<feature type="binding site" evidence="14">
    <location>
        <position position="437"/>
    </location>
    <ligand>
        <name>Mg(2+)</name>
        <dbReference type="ChEBI" id="CHEBI:18420"/>
    </ligand>
</feature>
<evidence type="ECO:0000256" key="3">
    <source>
        <dbReference type="ARBA" id="ARBA00007812"/>
    </source>
</evidence>
<dbReference type="InterPro" id="IPR012000">
    <property type="entry name" value="Thiamin_PyroP_enz_cen_dom"/>
</dbReference>
<name>A0A0J7KM68_LASNI</name>
<dbReference type="Pfam" id="PF02776">
    <property type="entry name" value="TPP_enzyme_N"/>
    <property type="match status" value="1"/>
</dbReference>
<dbReference type="Gene3D" id="3.40.50.1220">
    <property type="entry name" value="TPP-binding domain"/>
    <property type="match status" value="1"/>
</dbReference>
<dbReference type="GO" id="GO:0030976">
    <property type="term" value="F:thiamine pyrophosphate binding"/>
    <property type="evidence" value="ECO:0007669"/>
    <property type="project" value="InterPro"/>
</dbReference>
<feature type="binding site" evidence="14">
    <location>
        <position position="464"/>
    </location>
    <ligand>
        <name>Mg(2+)</name>
        <dbReference type="ChEBI" id="CHEBI:18420"/>
    </ligand>
</feature>
<dbReference type="CDD" id="cd02005">
    <property type="entry name" value="TPP_PDC_IPDC"/>
    <property type="match status" value="1"/>
</dbReference>
<keyword evidence="9 15" id="KW-0786">Thiamine pyrophosphate</keyword>
<dbReference type="GO" id="GO:0000949">
    <property type="term" value="P:aromatic amino acid family catabolic process to alcohol via Ehrlich pathway"/>
    <property type="evidence" value="ECO:0007669"/>
    <property type="project" value="TreeGrafter"/>
</dbReference>
<feature type="domain" description="Thiamine pyrophosphate enzyme N-terminal TPP-binding" evidence="18">
    <location>
        <begin position="4"/>
        <end position="114"/>
    </location>
</feature>
<keyword evidence="19" id="KW-0670">Pyruvate</keyword>
<dbReference type="OrthoDB" id="3970464at2759"/>
<dbReference type="SUPFAM" id="SSF52467">
    <property type="entry name" value="DHS-like NAD/FAD-binding domain"/>
    <property type="match status" value="1"/>
</dbReference>
<comment type="cofactor">
    <cofactor evidence="14">
        <name>Mg(2+)</name>
        <dbReference type="ChEBI" id="CHEBI:18420"/>
    </cofactor>
    <text evidence="14">Binds 1 Mg(2+) per subunit.</text>
</comment>
<dbReference type="InterPro" id="IPR012110">
    <property type="entry name" value="PDC/IPDC-like"/>
</dbReference>
<dbReference type="InterPro" id="IPR000399">
    <property type="entry name" value="TPP-bd_CS"/>
</dbReference>
<dbReference type="FunFam" id="3.40.50.970:FF:000024">
    <property type="entry name" value="Pyruvate decarboxylase isozyme"/>
    <property type="match status" value="1"/>
</dbReference>
<dbReference type="InterPro" id="IPR047214">
    <property type="entry name" value="TPP_PDC_IPDC"/>
</dbReference>
<protein>
    <recommendedName>
        <fullName evidence="5">2-hydroxyacyl-CoA lyase 2</fullName>
        <ecNumber evidence="4">4.1.1.1</ecNumber>
    </recommendedName>
    <alternativeName>
        <fullName evidence="11">IlvB-like protein</fullName>
    </alternativeName>
</protein>
<dbReference type="InterPro" id="IPR047213">
    <property type="entry name" value="TPP_PYR_PDC_IPDC-like"/>
</dbReference>
<evidence type="ECO:0000313" key="20">
    <source>
        <dbReference type="Proteomes" id="UP000036403"/>
    </source>
</evidence>
<gene>
    <name evidence="19" type="ORF">RF55_8757</name>
</gene>
<reference evidence="19 20" key="1">
    <citation type="submission" date="2015-04" db="EMBL/GenBank/DDBJ databases">
        <title>Lasius niger genome sequencing.</title>
        <authorList>
            <person name="Konorov E.A."/>
            <person name="Nikitin M.A."/>
            <person name="Kirill M.V."/>
            <person name="Chang P."/>
        </authorList>
    </citation>
    <scope>NUCLEOTIDE SEQUENCE [LARGE SCALE GENOMIC DNA]</scope>
    <source>
        <tissue evidence="19">Whole</tissue>
    </source>
</reference>
<evidence type="ECO:0000256" key="12">
    <source>
        <dbReference type="ARBA" id="ARBA00048738"/>
    </source>
</evidence>
<dbReference type="STRING" id="67767.A0A0J7KM68"/>
<dbReference type="GO" id="GO:0004737">
    <property type="term" value="F:pyruvate decarboxylase activity"/>
    <property type="evidence" value="ECO:0007669"/>
    <property type="project" value="UniProtKB-EC"/>
</dbReference>
<dbReference type="Proteomes" id="UP000036403">
    <property type="component" value="Unassembled WGS sequence"/>
</dbReference>